<feature type="transmembrane region" description="Helical" evidence="6">
    <location>
        <begin position="311"/>
        <end position="331"/>
    </location>
</feature>
<feature type="transmembrane region" description="Helical" evidence="6">
    <location>
        <begin position="170"/>
        <end position="189"/>
    </location>
</feature>
<dbReference type="Pfam" id="PF07857">
    <property type="entry name" value="TMEM144"/>
    <property type="match status" value="1"/>
</dbReference>
<evidence type="ECO:0000256" key="7">
    <source>
        <dbReference type="SAM" id="SignalP"/>
    </source>
</evidence>
<sequence length="423" mass="45748">MNPRVAALIIALLCALSTGAAQHLDTVEWLSDGPRASAELQRESNSTNSSDLTYGFISCAVAVVFFGSNFVPVKKIETGDGMFFQWILCAAIWTVSLVVNIILHSPKFWPLVMLGGAIWATGNITVVPIVKTIGLGLGLLIWASFNLLLGWASSRFGWFGIGAESVSKPVLNSCGAGLCLLSAIVFFFVKTDVQRSATSEERPLLIDHAVNSESVVATDDSWVDALTPRTKRLVGSFLAVVAGLLYGTSFVPVLYIKNHASDPDSQYSGASQFDLDYVFAQYSGIFLTSTVYFVLYCAIKKNKPQVFPKAVLPGFLSGIMWGVATCCWFLANNYLSAVVSFPIITTVPGLIAALWGVVVFKEVKVNTCVSELCSRCLLRLPFCVELLISSSLSLPQGWRNYIVLIVAFCLVLSGALLTAFSKI</sequence>
<protein>
    <submittedName>
        <fullName evidence="8">Transmembrane protein 144a</fullName>
    </submittedName>
</protein>
<dbReference type="Proteomes" id="UP000694427">
    <property type="component" value="Unplaced"/>
</dbReference>
<keyword evidence="9" id="KW-1185">Reference proteome</keyword>
<reference evidence="8" key="2">
    <citation type="submission" date="2025-09" db="UniProtKB">
        <authorList>
            <consortium name="Ensembl"/>
        </authorList>
    </citation>
    <scope>IDENTIFICATION</scope>
</reference>
<feature type="transmembrane region" description="Helical" evidence="6">
    <location>
        <begin position="52"/>
        <end position="71"/>
    </location>
</feature>
<feature type="transmembrane region" description="Helical" evidence="6">
    <location>
        <begin position="398"/>
        <end position="420"/>
    </location>
</feature>
<dbReference type="InterPro" id="IPR037185">
    <property type="entry name" value="EmrE-like"/>
</dbReference>
<reference evidence="8" key="1">
    <citation type="submission" date="2025-08" db="UniProtKB">
        <authorList>
            <consortium name="Ensembl"/>
        </authorList>
    </citation>
    <scope>IDENTIFICATION</scope>
</reference>
<keyword evidence="4 6" id="KW-1133">Transmembrane helix</keyword>
<organism evidence="8 9">
    <name type="scientific">Cyprinus carpio</name>
    <name type="common">Common carp</name>
    <dbReference type="NCBI Taxonomy" id="7962"/>
    <lineage>
        <taxon>Eukaryota</taxon>
        <taxon>Metazoa</taxon>
        <taxon>Chordata</taxon>
        <taxon>Craniata</taxon>
        <taxon>Vertebrata</taxon>
        <taxon>Euteleostomi</taxon>
        <taxon>Actinopterygii</taxon>
        <taxon>Neopterygii</taxon>
        <taxon>Teleostei</taxon>
        <taxon>Ostariophysi</taxon>
        <taxon>Cypriniformes</taxon>
        <taxon>Cyprinidae</taxon>
        <taxon>Cyprininae</taxon>
        <taxon>Cyprinus</taxon>
    </lineage>
</organism>
<dbReference type="SUPFAM" id="SSF103481">
    <property type="entry name" value="Multidrug resistance efflux transporter EmrE"/>
    <property type="match status" value="1"/>
</dbReference>
<feature type="transmembrane region" description="Helical" evidence="6">
    <location>
        <begin position="277"/>
        <end position="299"/>
    </location>
</feature>
<evidence type="ECO:0000313" key="8">
    <source>
        <dbReference type="Ensembl" id="ENSCCRP00010044709.1"/>
    </source>
</evidence>
<feature type="transmembrane region" description="Helical" evidence="6">
    <location>
        <begin position="137"/>
        <end position="158"/>
    </location>
</feature>
<dbReference type="InterPro" id="IPR010651">
    <property type="entry name" value="Sugar_transport"/>
</dbReference>
<dbReference type="AlphaFoldDB" id="A0A8C1KB21"/>
<dbReference type="PANTHER" id="PTHR16119:SF17">
    <property type="entry name" value="TRANSMEMBRANE PROTEIN 144"/>
    <property type="match status" value="1"/>
</dbReference>
<dbReference type="PANTHER" id="PTHR16119">
    <property type="entry name" value="TRANSMEMBRANE PROTEIN 144"/>
    <property type="match status" value="1"/>
</dbReference>
<comment type="subcellular location">
    <subcellularLocation>
        <location evidence="1">Membrane</location>
        <topology evidence="1">Multi-pass membrane protein</topology>
    </subcellularLocation>
</comment>
<comment type="similarity">
    <text evidence="2">Belongs to the TMEM144 family.</text>
</comment>
<feature type="chain" id="PRO_5034667473" evidence="7">
    <location>
        <begin position="22"/>
        <end position="423"/>
    </location>
</feature>
<feature type="transmembrane region" description="Helical" evidence="6">
    <location>
        <begin position="108"/>
        <end position="130"/>
    </location>
</feature>
<name>A0A8C1KB21_CYPCA</name>
<evidence type="ECO:0000256" key="2">
    <source>
        <dbReference type="ARBA" id="ARBA00005731"/>
    </source>
</evidence>
<evidence type="ECO:0000313" key="9">
    <source>
        <dbReference type="Proteomes" id="UP000694427"/>
    </source>
</evidence>
<dbReference type="GO" id="GO:0016020">
    <property type="term" value="C:membrane"/>
    <property type="evidence" value="ECO:0007669"/>
    <property type="project" value="UniProtKB-SubCell"/>
</dbReference>
<feature type="transmembrane region" description="Helical" evidence="6">
    <location>
        <begin position="237"/>
        <end position="257"/>
    </location>
</feature>
<dbReference type="GO" id="GO:0015144">
    <property type="term" value="F:carbohydrate transmembrane transporter activity"/>
    <property type="evidence" value="ECO:0007669"/>
    <property type="project" value="InterPro"/>
</dbReference>
<evidence type="ECO:0000256" key="4">
    <source>
        <dbReference type="ARBA" id="ARBA00022989"/>
    </source>
</evidence>
<evidence type="ECO:0000256" key="1">
    <source>
        <dbReference type="ARBA" id="ARBA00004141"/>
    </source>
</evidence>
<dbReference type="InterPro" id="IPR012435">
    <property type="entry name" value="TMEM144"/>
</dbReference>
<keyword evidence="5 6" id="KW-0472">Membrane</keyword>
<evidence type="ECO:0000256" key="3">
    <source>
        <dbReference type="ARBA" id="ARBA00022692"/>
    </source>
</evidence>
<feature type="transmembrane region" description="Helical" evidence="6">
    <location>
        <begin position="337"/>
        <end position="360"/>
    </location>
</feature>
<keyword evidence="7" id="KW-0732">Signal</keyword>
<feature type="transmembrane region" description="Helical" evidence="6">
    <location>
        <begin position="83"/>
        <end position="102"/>
    </location>
</feature>
<feature type="signal peptide" evidence="7">
    <location>
        <begin position="1"/>
        <end position="21"/>
    </location>
</feature>
<evidence type="ECO:0000256" key="6">
    <source>
        <dbReference type="SAM" id="Phobius"/>
    </source>
</evidence>
<dbReference type="Ensembl" id="ENSCCRT00010049015.1">
    <property type="protein sequence ID" value="ENSCCRP00010044709.1"/>
    <property type="gene ID" value="ENSCCRG00010018915.1"/>
</dbReference>
<proteinExistence type="inferred from homology"/>
<keyword evidence="3 6" id="KW-0812">Transmembrane</keyword>
<accession>A0A8C1KB21</accession>
<evidence type="ECO:0000256" key="5">
    <source>
        <dbReference type="ARBA" id="ARBA00023136"/>
    </source>
</evidence>